<reference evidence="1" key="1">
    <citation type="submission" date="2021-06" db="EMBL/GenBank/DDBJ databases">
        <authorList>
            <person name="Kallberg Y."/>
            <person name="Tangrot J."/>
            <person name="Rosling A."/>
        </authorList>
    </citation>
    <scope>NUCLEOTIDE SEQUENCE</scope>
    <source>
        <strain evidence="1">MA461A</strain>
    </source>
</reference>
<evidence type="ECO:0000313" key="1">
    <source>
        <dbReference type="EMBL" id="CAG8739469.1"/>
    </source>
</evidence>
<comment type="caution">
    <text evidence="1">The sequence shown here is derived from an EMBL/GenBank/DDBJ whole genome shotgun (WGS) entry which is preliminary data.</text>
</comment>
<gene>
    <name evidence="1" type="ORF">RPERSI_LOCUS13002</name>
</gene>
<proteinExistence type="predicted"/>
<organism evidence="1 2">
    <name type="scientific">Racocetra persica</name>
    <dbReference type="NCBI Taxonomy" id="160502"/>
    <lineage>
        <taxon>Eukaryota</taxon>
        <taxon>Fungi</taxon>
        <taxon>Fungi incertae sedis</taxon>
        <taxon>Mucoromycota</taxon>
        <taxon>Glomeromycotina</taxon>
        <taxon>Glomeromycetes</taxon>
        <taxon>Diversisporales</taxon>
        <taxon>Gigasporaceae</taxon>
        <taxon>Racocetra</taxon>
    </lineage>
</organism>
<accession>A0ACA9Q9K9</accession>
<evidence type="ECO:0000313" key="2">
    <source>
        <dbReference type="Proteomes" id="UP000789920"/>
    </source>
</evidence>
<keyword evidence="2" id="KW-1185">Reference proteome</keyword>
<feature type="non-terminal residue" evidence="1">
    <location>
        <position position="1"/>
    </location>
</feature>
<dbReference type="EMBL" id="CAJVQC010028390">
    <property type="protein sequence ID" value="CAG8739469.1"/>
    <property type="molecule type" value="Genomic_DNA"/>
</dbReference>
<protein>
    <submittedName>
        <fullName evidence="1">6023_t:CDS:1</fullName>
    </submittedName>
</protein>
<dbReference type="Proteomes" id="UP000789920">
    <property type="component" value="Unassembled WGS sequence"/>
</dbReference>
<name>A0ACA9Q9K9_9GLOM</name>
<sequence>SDPLTVSALKQFIDKKPHYVSKDCWIRDAALVAISSSKTDQFANGKFIPIEYVNTEVTVGAVGAIVKRIDLQLIALELVGQQLQWKQDSFLEGWILLFSDPLLIPYVFQLC</sequence>